<keyword evidence="2" id="KW-0479">Metal-binding</keyword>
<evidence type="ECO:0000256" key="4">
    <source>
        <dbReference type="ARBA" id="ARBA00023239"/>
    </source>
</evidence>
<dbReference type="InterPro" id="IPR011057">
    <property type="entry name" value="Mss4-like_sf"/>
</dbReference>
<dbReference type="InterPro" id="IPR006913">
    <property type="entry name" value="CENP-V/GFA"/>
</dbReference>
<evidence type="ECO:0000259" key="5">
    <source>
        <dbReference type="PROSITE" id="PS51891"/>
    </source>
</evidence>
<evidence type="ECO:0000256" key="1">
    <source>
        <dbReference type="ARBA" id="ARBA00005495"/>
    </source>
</evidence>
<evidence type="ECO:0000256" key="3">
    <source>
        <dbReference type="ARBA" id="ARBA00022833"/>
    </source>
</evidence>
<dbReference type="Proteomes" id="UP000604161">
    <property type="component" value="Unassembled WGS sequence"/>
</dbReference>
<dbReference type="SUPFAM" id="SSF51316">
    <property type="entry name" value="Mss4-like"/>
    <property type="match status" value="1"/>
</dbReference>
<evidence type="ECO:0000256" key="2">
    <source>
        <dbReference type="ARBA" id="ARBA00022723"/>
    </source>
</evidence>
<dbReference type="PROSITE" id="PS51891">
    <property type="entry name" value="CENP_V_GFA"/>
    <property type="match status" value="1"/>
</dbReference>
<dbReference type="PANTHER" id="PTHR33337">
    <property type="entry name" value="GFA DOMAIN-CONTAINING PROTEIN"/>
    <property type="match status" value="1"/>
</dbReference>
<keyword evidence="4" id="KW-0456">Lyase</keyword>
<keyword evidence="7" id="KW-1185">Reference proteome</keyword>
<dbReference type="Pfam" id="PF04828">
    <property type="entry name" value="GFA"/>
    <property type="match status" value="1"/>
</dbReference>
<evidence type="ECO:0000313" key="7">
    <source>
        <dbReference type="Proteomes" id="UP000604161"/>
    </source>
</evidence>
<accession>A0ABR8NU82</accession>
<proteinExistence type="inferred from homology"/>
<comment type="similarity">
    <text evidence="1">Belongs to the Gfa family.</text>
</comment>
<protein>
    <submittedName>
        <fullName evidence="6">GFA family protein</fullName>
    </submittedName>
</protein>
<keyword evidence="3" id="KW-0862">Zinc</keyword>
<dbReference type="PANTHER" id="PTHR33337:SF40">
    <property type="entry name" value="CENP-V_GFA DOMAIN-CONTAINING PROTEIN-RELATED"/>
    <property type="match status" value="1"/>
</dbReference>
<evidence type="ECO:0000313" key="6">
    <source>
        <dbReference type="EMBL" id="MBD5769624.1"/>
    </source>
</evidence>
<comment type="caution">
    <text evidence="6">The sequence shown here is derived from an EMBL/GenBank/DDBJ whole genome shotgun (WGS) entry which is preliminary data.</text>
</comment>
<dbReference type="Gene3D" id="3.90.1590.10">
    <property type="entry name" value="glutathione-dependent formaldehyde- activating enzyme (gfa)"/>
    <property type="match status" value="1"/>
</dbReference>
<reference evidence="6 7" key="1">
    <citation type="submission" date="2020-09" db="EMBL/GenBank/DDBJ databases">
        <title>Marinomonas sp. nov., isolated from the cysticercosis algae of Qingdao, China.</title>
        <authorList>
            <person name="Sun X."/>
        </authorList>
    </citation>
    <scope>NUCLEOTIDE SEQUENCE [LARGE SCALE GENOMIC DNA]</scope>
    <source>
        <strain evidence="6 7">SM2066</strain>
    </source>
</reference>
<dbReference type="EMBL" id="JACYFC010000001">
    <property type="protein sequence ID" value="MBD5769624.1"/>
    <property type="molecule type" value="Genomic_DNA"/>
</dbReference>
<sequence>MLKAKAQCLCGAVVIMANQINPKFTVCHCDSCRGWGGAPFFAVRCGSDVVIEGQDNIKEYDSSAWATRGFCSECGTHLFYKLKGTGAYNMPVGIFSDLDGIEMDMQYFSDQRPDYYCFSNQTKEMTRAEIMDYFASAVETASSSSNTNSTSEGALK</sequence>
<dbReference type="RefSeq" id="WP_191593017.1">
    <property type="nucleotide sequence ID" value="NZ_JACYFC010000001.1"/>
</dbReference>
<gene>
    <name evidence="6" type="ORF">IF202_01040</name>
</gene>
<organism evidence="6 7">
    <name type="scientific">Marinomonas colpomeniae</name>
    <dbReference type="NCBI Taxonomy" id="2774408"/>
    <lineage>
        <taxon>Bacteria</taxon>
        <taxon>Pseudomonadati</taxon>
        <taxon>Pseudomonadota</taxon>
        <taxon>Gammaproteobacteria</taxon>
        <taxon>Oceanospirillales</taxon>
        <taxon>Oceanospirillaceae</taxon>
        <taxon>Marinomonas</taxon>
    </lineage>
</organism>
<name>A0ABR8NU82_9GAMM</name>
<feature type="domain" description="CENP-V/GFA" evidence="5">
    <location>
        <begin position="4"/>
        <end position="114"/>
    </location>
</feature>